<dbReference type="OrthoDB" id="3514520at2"/>
<organism evidence="2 3">
    <name type="scientific">Nocardia yunnanensis</name>
    <dbReference type="NCBI Taxonomy" id="2382165"/>
    <lineage>
        <taxon>Bacteria</taxon>
        <taxon>Bacillati</taxon>
        <taxon>Actinomycetota</taxon>
        <taxon>Actinomycetes</taxon>
        <taxon>Mycobacteriales</taxon>
        <taxon>Nocardiaceae</taxon>
        <taxon>Nocardia</taxon>
    </lineage>
</organism>
<evidence type="ECO:0000313" key="2">
    <source>
        <dbReference type="EMBL" id="AYF78084.1"/>
    </source>
</evidence>
<dbReference type="Gene3D" id="2.30.40.10">
    <property type="entry name" value="Urease, subunit C, domain 1"/>
    <property type="match status" value="1"/>
</dbReference>
<dbReference type="EMBL" id="CP032568">
    <property type="protein sequence ID" value="AYF78084.1"/>
    <property type="molecule type" value="Genomic_DNA"/>
</dbReference>
<dbReference type="Gene3D" id="1.20.58.520">
    <property type="entry name" value="Amidohydrolase"/>
    <property type="match status" value="1"/>
</dbReference>
<dbReference type="Gene3D" id="3.40.50.10910">
    <property type="entry name" value="Amidohydrolase"/>
    <property type="match status" value="1"/>
</dbReference>
<feature type="domain" description="Amidohydrolase-related" evidence="1">
    <location>
        <begin position="57"/>
        <end position="357"/>
    </location>
</feature>
<accession>A0A386ZLP7</accession>
<evidence type="ECO:0000313" key="3">
    <source>
        <dbReference type="Proteomes" id="UP000267164"/>
    </source>
</evidence>
<evidence type="ECO:0000259" key="1">
    <source>
        <dbReference type="Pfam" id="PF01979"/>
    </source>
</evidence>
<dbReference type="KEGG" id="nyu:D7D52_34485"/>
<sequence>MLFGVTTSNTAARRTALDNVRVFDGNALTAPTTVVIDGTLIGADDSGAERIDTGGAILLPGFIDAHVHIADTESPARFTPFGVTTALDMTCDPAIVAGLRHTVGTTDVRSAGLGIVGAEGMHGKFLGEPAIIHGAEQAEAMVAQRLSTGSDYIKLVLEAPGEGGPDAASAKAVVAEAHARDLLVVAHAASPGAYAMALDAGVDIITHVPVGFPLPAHDIDRIAGEGRVVVPTLTMMEGMAAANGFADAFGAALANVGALHAAGVPVLAGTDANASPGVPVNPAFGESLHYELELLVRAGLSPVDALNAATALPARHFRLTDRGSIAPGLRADLVLLEADPLADITATRSIRQVYSAGLPVAS</sequence>
<gene>
    <name evidence="2" type="ORF">D7D52_34485</name>
</gene>
<dbReference type="SUPFAM" id="SSF51556">
    <property type="entry name" value="Metallo-dependent hydrolases"/>
    <property type="match status" value="1"/>
</dbReference>
<dbReference type="Proteomes" id="UP000267164">
    <property type="component" value="Chromosome"/>
</dbReference>
<dbReference type="PANTHER" id="PTHR43135">
    <property type="entry name" value="ALPHA-D-RIBOSE 1-METHYLPHOSPHONATE 5-TRIPHOSPHATE DIPHOSPHATASE"/>
    <property type="match status" value="1"/>
</dbReference>
<dbReference type="InterPro" id="IPR051781">
    <property type="entry name" value="Metallo-dep_Hydrolase"/>
</dbReference>
<dbReference type="InterPro" id="IPR011059">
    <property type="entry name" value="Metal-dep_hydrolase_composite"/>
</dbReference>
<reference evidence="2 3" key="1">
    <citation type="submission" date="2018-09" db="EMBL/GenBank/DDBJ databases">
        <title>Nocardia yunnanensis sp. nov., an actinomycete isolated from a soil sample.</title>
        <authorList>
            <person name="Zhang J."/>
        </authorList>
    </citation>
    <scope>NUCLEOTIDE SEQUENCE [LARGE SCALE GENOMIC DNA]</scope>
    <source>
        <strain evidence="2 3">CFHS0054</strain>
    </source>
</reference>
<dbReference type="GO" id="GO:0016810">
    <property type="term" value="F:hydrolase activity, acting on carbon-nitrogen (but not peptide) bonds"/>
    <property type="evidence" value="ECO:0007669"/>
    <property type="project" value="InterPro"/>
</dbReference>
<proteinExistence type="predicted"/>
<dbReference type="PANTHER" id="PTHR43135:SF3">
    <property type="entry name" value="ALPHA-D-RIBOSE 1-METHYLPHOSPHONATE 5-TRIPHOSPHATE DIPHOSPHATASE"/>
    <property type="match status" value="1"/>
</dbReference>
<dbReference type="InterPro" id="IPR032466">
    <property type="entry name" value="Metal_Hydrolase"/>
</dbReference>
<dbReference type="Pfam" id="PF01979">
    <property type="entry name" value="Amidohydro_1"/>
    <property type="match status" value="1"/>
</dbReference>
<keyword evidence="3" id="KW-1185">Reference proteome</keyword>
<dbReference type="Gene3D" id="3.30.110.90">
    <property type="entry name" value="Amidohydrolase"/>
    <property type="match status" value="1"/>
</dbReference>
<keyword evidence="2" id="KW-0378">Hydrolase</keyword>
<name>A0A386ZLP7_9NOCA</name>
<dbReference type="AlphaFoldDB" id="A0A386ZLP7"/>
<protein>
    <submittedName>
        <fullName evidence="2">Amidohydrolase</fullName>
    </submittedName>
</protein>
<dbReference type="SUPFAM" id="SSF51338">
    <property type="entry name" value="Composite domain of metallo-dependent hydrolases"/>
    <property type="match status" value="1"/>
</dbReference>
<dbReference type="InterPro" id="IPR006680">
    <property type="entry name" value="Amidohydro-rel"/>
</dbReference>